<evidence type="ECO:0000313" key="4">
    <source>
        <dbReference type="Proteomes" id="UP000265926"/>
    </source>
</evidence>
<dbReference type="InterPro" id="IPR036280">
    <property type="entry name" value="Multihaem_cyt_sf"/>
</dbReference>
<evidence type="ECO:0000313" key="3">
    <source>
        <dbReference type="EMBL" id="RIJ47384.1"/>
    </source>
</evidence>
<evidence type="ECO:0000256" key="1">
    <source>
        <dbReference type="ARBA" id="ARBA00022729"/>
    </source>
</evidence>
<dbReference type="OrthoDB" id="9814800at2"/>
<dbReference type="SUPFAM" id="SSF48695">
    <property type="entry name" value="Multiheme cytochromes"/>
    <property type="match status" value="1"/>
</dbReference>
<dbReference type="PANTHER" id="PTHR35038:SF6">
    <property type="entry name" value="SURFACE LOCALIZED DECAHEME CYTOCHROME C LIPOPROTEIN"/>
    <property type="match status" value="1"/>
</dbReference>
<keyword evidence="4" id="KW-1185">Reference proteome</keyword>
<dbReference type="GO" id="GO:0016491">
    <property type="term" value="F:oxidoreductase activity"/>
    <property type="evidence" value="ECO:0007669"/>
    <property type="project" value="TreeGrafter"/>
</dbReference>
<sequence>MRKLSLILGMLLTVSGLNAQDSPHGDDLKVDCLDCHSTEGWIFSASTAKFSHDQTTFRLEGEHQTTDCKSCHTLLVFSQAKSNCVDCHTDMHNTTVGMDCARCHTPKSWLVANITELHQGSRFPLLGAHNTADCFDCHISVSNLEFQPLGVECIDCHRQDYLATTNPNHQQSGISVNCFECHRIDAFSWTSKGFNHDFFPLTKGHELNSCTACHTSGVFEPVSTDCYSCHQNDFASATNPAHNNAGFTTQCTDCHTTDPDWKPAKFDIHDDYYFPVYSGKHRGEWNNCADCHTQPASYAAFSCITCHEHNQAETDSHHREVNAYTYTATSCYSCHPTGFAEDD</sequence>
<dbReference type="PANTHER" id="PTHR35038">
    <property type="entry name" value="DISSIMILATORY SULFITE REDUCTASE SIRA"/>
    <property type="match status" value="1"/>
</dbReference>
<evidence type="ECO:0000256" key="2">
    <source>
        <dbReference type="SAM" id="SignalP"/>
    </source>
</evidence>
<dbReference type="RefSeq" id="WP_119438744.1">
    <property type="nucleotide sequence ID" value="NZ_QWGR01000008.1"/>
</dbReference>
<accession>A0A399SXE9</accession>
<dbReference type="Gene3D" id="3.90.10.10">
    <property type="entry name" value="Cytochrome C3"/>
    <property type="match status" value="4"/>
</dbReference>
<name>A0A399SXE9_9BACT</name>
<proteinExistence type="predicted"/>
<dbReference type="EMBL" id="QWGR01000008">
    <property type="protein sequence ID" value="RIJ47384.1"/>
    <property type="molecule type" value="Genomic_DNA"/>
</dbReference>
<dbReference type="AlphaFoldDB" id="A0A399SXE9"/>
<comment type="caution">
    <text evidence="3">The sequence shown here is derived from an EMBL/GenBank/DDBJ whole genome shotgun (WGS) entry which is preliminary data.</text>
</comment>
<organism evidence="3 4">
    <name type="scientific">Maribellus luteus</name>
    <dbReference type="NCBI Taxonomy" id="2305463"/>
    <lineage>
        <taxon>Bacteria</taxon>
        <taxon>Pseudomonadati</taxon>
        <taxon>Bacteroidota</taxon>
        <taxon>Bacteroidia</taxon>
        <taxon>Marinilabiliales</taxon>
        <taxon>Prolixibacteraceae</taxon>
        <taxon>Maribellus</taxon>
    </lineage>
</organism>
<feature type="chain" id="PRO_5017441985" evidence="2">
    <location>
        <begin position="20"/>
        <end position="343"/>
    </location>
</feature>
<keyword evidence="1 2" id="KW-0732">Signal</keyword>
<dbReference type="Proteomes" id="UP000265926">
    <property type="component" value="Unassembled WGS sequence"/>
</dbReference>
<feature type="signal peptide" evidence="2">
    <location>
        <begin position="1"/>
        <end position="19"/>
    </location>
</feature>
<protein>
    <submittedName>
        <fullName evidence="3">Uncharacterized protein</fullName>
    </submittedName>
</protein>
<reference evidence="3 4" key="1">
    <citation type="submission" date="2018-08" db="EMBL/GenBank/DDBJ databases">
        <title>Pallidiluteibacterium maritimus gen. nov., sp. nov., isolated from coastal sediment.</title>
        <authorList>
            <person name="Zhou L.Y."/>
        </authorList>
    </citation>
    <scope>NUCLEOTIDE SEQUENCE [LARGE SCALE GENOMIC DNA]</scope>
    <source>
        <strain evidence="3 4">XSD2</strain>
    </source>
</reference>
<gene>
    <name evidence="3" type="ORF">D1614_14815</name>
</gene>
<dbReference type="InterPro" id="IPR051829">
    <property type="entry name" value="Multiheme_Cytochr_ET"/>
</dbReference>